<comment type="caution">
    <text evidence="1">The sequence shown here is derived from an EMBL/GenBank/DDBJ whole genome shotgun (WGS) entry which is preliminary data.</text>
</comment>
<sequence length="230" mass="25539">MKPISNCAYCGVVAPDRMTLCIPSLPLVEAHAPYSILKPVKKRASFPVLWGVILGCLMVCNSAQADDVRLKLRDYYLQQLAESDNQTLDENRVDSGVGFRVKGEANQFEIGYTSQSNWQVGFEQLVLGGQNALFTEVVSLDSDLQESFTQAVEQYSGWGAKLGYRYVLEGNLSYSIHVGGFNWEQVTFNSSEEQKQAGIGETGISPYVGVGVEYRLSEQASWSLNWQQLN</sequence>
<evidence type="ECO:0000313" key="2">
    <source>
        <dbReference type="Proteomes" id="UP000318126"/>
    </source>
</evidence>
<dbReference type="RefSeq" id="WP_143562732.1">
    <property type="nucleotide sequence ID" value="NZ_BMPL01000001.1"/>
</dbReference>
<name>A0A553JV17_SHEHA</name>
<gene>
    <name evidence="1" type="ORF">FN961_01270</name>
</gene>
<dbReference type="Proteomes" id="UP000318126">
    <property type="component" value="Unassembled WGS sequence"/>
</dbReference>
<dbReference type="Gene3D" id="2.40.160.20">
    <property type="match status" value="1"/>
</dbReference>
<dbReference type="InterPro" id="IPR011250">
    <property type="entry name" value="OMP/PagP_B-barrel"/>
</dbReference>
<dbReference type="EMBL" id="VKGK01000001">
    <property type="protein sequence ID" value="TRY16286.1"/>
    <property type="molecule type" value="Genomic_DNA"/>
</dbReference>
<organism evidence="1 2">
    <name type="scientific">Shewanella hanedai</name>
    <name type="common">Alteromonas hanedai</name>
    <dbReference type="NCBI Taxonomy" id="25"/>
    <lineage>
        <taxon>Bacteria</taxon>
        <taxon>Pseudomonadati</taxon>
        <taxon>Pseudomonadota</taxon>
        <taxon>Gammaproteobacteria</taxon>
        <taxon>Alteromonadales</taxon>
        <taxon>Shewanellaceae</taxon>
        <taxon>Shewanella</taxon>
    </lineage>
</organism>
<dbReference type="AlphaFoldDB" id="A0A553JV17"/>
<reference evidence="2" key="1">
    <citation type="submission" date="2019-07" db="EMBL/GenBank/DDBJ databases">
        <title>Shewanella sp. YLB-08 draft genomic sequence.</title>
        <authorList>
            <person name="Yu L."/>
        </authorList>
    </citation>
    <scope>NUCLEOTIDE SEQUENCE [LARGE SCALE GENOMIC DNA]</scope>
    <source>
        <strain evidence="2">JCM 20706</strain>
    </source>
</reference>
<accession>A0A553JV17</accession>
<protein>
    <submittedName>
        <fullName evidence="1">Porin family protein</fullName>
    </submittedName>
</protein>
<proteinExistence type="predicted"/>
<evidence type="ECO:0000313" key="1">
    <source>
        <dbReference type="EMBL" id="TRY16286.1"/>
    </source>
</evidence>
<dbReference type="OrthoDB" id="6259873at2"/>
<dbReference type="SUPFAM" id="SSF56925">
    <property type="entry name" value="OMPA-like"/>
    <property type="match status" value="1"/>
</dbReference>
<keyword evidence="2" id="KW-1185">Reference proteome</keyword>